<evidence type="ECO:0000313" key="1">
    <source>
        <dbReference type="EMBL" id="VDP87336.1"/>
    </source>
</evidence>
<dbReference type="AlphaFoldDB" id="A0A183AUH5"/>
<reference evidence="1 2" key="2">
    <citation type="submission" date="2018-11" db="EMBL/GenBank/DDBJ databases">
        <authorList>
            <consortium name="Pathogen Informatics"/>
        </authorList>
    </citation>
    <scope>NUCLEOTIDE SEQUENCE [LARGE SCALE GENOMIC DNA]</scope>
    <source>
        <strain evidence="1 2">Egypt</strain>
    </source>
</reference>
<dbReference type="EMBL" id="UZAN01049372">
    <property type="protein sequence ID" value="VDP87336.1"/>
    <property type="molecule type" value="Genomic_DNA"/>
</dbReference>
<protein>
    <submittedName>
        <fullName evidence="3">Centromere protein L</fullName>
    </submittedName>
</protein>
<evidence type="ECO:0000313" key="3">
    <source>
        <dbReference type="WBParaSite" id="ECPE_0001064201-mRNA-1"/>
    </source>
</evidence>
<sequence>MQEFFEIKSTNSDAVLRENQLVLDTVCQFEKELDTELSSLESELDQEKNGEKVAAKELREISQMFKAKTSQLRSIVDETEQTALQVNQVRAANQKLNQELSECVRHVVRDTDLRPDVILGPPGATELYVPLNAFTGQMRTADVQIIAPRDCEAVHTLAENVVHWFNSREGRTQFCNRLVGVTLEKSVWYVEYTMAPCFLLAGDLRAIFLSGQGVKLECTPPLEAIFATPGQRSILHRSVMSASVSGDTSELKSGCCWDRSPLDRPIPGGPFYITVKLSHQDTLTVLLIRIVLPSLESDGAQPPDVSVKVVLGQLKAGELDKVTELCKVYPGYIHKAVQMVQQFLSATCA</sequence>
<name>A0A183AUH5_9TREM</name>
<proteinExistence type="predicted"/>
<keyword evidence="2" id="KW-1185">Reference proteome</keyword>
<accession>A0A183AUH5</accession>
<reference evidence="3" key="1">
    <citation type="submission" date="2016-06" db="UniProtKB">
        <authorList>
            <consortium name="WormBaseParasite"/>
        </authorList>
    </citation>
    <scope>IDENTIFICATION</scope>
</reference>
<evidence type="ECO:0000313" key="2">
    <source>
        <dbReference type="Proteomes" id="UP000272942"/>
    </source>
</evidence>
<dbReference type="Proteomes" id="UP000272942">
    <property type="component" value="Unassembled WGS sequence"/>
</dbReference>
<gene>
    <name evidence="1" type="ORF">ECPE_LOCUS10610</name>
</gene>
<dbReference type="WBParaSite" id="ECPE_0001064201-mRNA-1">
    <property type="protein sequence ID" value="ECPE_0001064201-mRNA-1"/>
    <property type="gene ID" value="ECPE_0001064201"/>
</dbReference>
<organism evidence="3">
    <name type="scientific">Echinostoma caproni</name>
    <dbReference type="NCBI Taxonomy" id="27848"/>
    <lineage>
        <taxon>Eukaryota</taxon>
        <taxon>Metazoa</taxon>
        <taxon>Spiralia</taxon>
        <taxon>Lophotrochozoa</taxon>
        <taxon>Platyhelminthes</taxon>
        <taxon>Trematoda</taxon>
        <taxon>Digenea</taxon>
        <taxon>Plagiorchiida</taxon>
        <taxon>Echinostomata</taxon>
        <taxon>Echinostomatoidea</taxon>
        <taxon>Echinostomatidae</taxon>
        <taxon>Echinostoma</taxon>
    </lineage>
</organism>
<dbReference type="OrthoDB" id="6246522at2759"/>